<dbReference type="GO" id="GO:0004252">
    <property type="term" value="F:serine-type endopeptidase activity"/>
    <property type="evidence" value="ECO:0007669"/>
    <property type="project" value="InterPro"/>
</dbReference>
<comment type="similarity">
    <text evidence="1">Belongs to the peptidase S9A family.</text>
</comment>
<dbReference type="SUPFAM" id="SSF53474">
    <property type="entry name" value="alpha/beta-Hydrolases"/>
    <property type="match status" value="1"/>
</dbReference>
<dbReference type="Gene3D" id="2.130.10.120">
    <property type="entry name" value="Prolyl oligopeptidase, N-terminal domain"/>
    <property type="match status" value="1"/>
</dbReference>
<reference evidence="8" key="1">
    <citation type="submission" date="2016-08" db="EMBL/GenBank/DDBJ databases">
        <authorList>
            <person name="Varghese N."/>
            <person name="Submissions Spin"/>
        </authorList>
    </citation>
    <scope>NUCLEOTIDE SEQUENCE [LARGE SCALE GENOMIC DNA]</scope>
    <source>
        <strain evidence="8">HAMBI 2975</strain>
    </source>
</reference>
<evidence type="ECO:0000256" key="2">
    <source>
        <dbReference type="ARBA" id="ARBA00022670"/>
    </source>
</evidence>
<dbReference type="SUPFAM" id="SSF50993">
    <property type="entry name" value="Peptidase/esterase 'gauge' domain"/>
    <property type="match status" value="1"/>
</dbReference>
<evidence type="ECO:0000313" key="7">
    <source>
        <dbReference type="EMBL" id="SCB21051.1"/>
    </source>
</evidence>
<keyword evidence="8" id="KW-1185">Reference proteome</keyword>
<dbReference type="AlphaFoldDB" id="A0A1C3UZZ4"/>
<dbReference type="Gene3D" id="3.40.50.1820">
    <property type="entry name" value="alpha/beta hydrolase"/>
    <property type="match status" value="1"/>
</dbReference>
<dbReference type="InterPro" id="IPR001375">
    <property type="entry name" value="Peptidase_S9_cat"/>
</dbReference>
<dbReference type="InterPro" id="IPR002470">
    <property type="entry name" value="Peptidase_S9A"/>
</dbReference>
<dbReference type="EMBL" id="FMAG01000002">
    <property type="protein sequence ID" value="SCB21051.1"/>
    <property type="molecule type" value="Genomic_DNA"/>
</dbReference>
<keyword evidence="4" id="KW-0720">Serine protease</keyword>
<dbReference type="Pfam" id="PF02897">
    <property type="entry name" value="Peptidase_S9_N"/>
    <property type="match status" value="1"/>
</dbReference>
<dbReference type="PANTHER" id="PTHR11757">
    <property type="entry name" value="PROTEASE FAMILY S9A OLIGOPEPTIDASE"/>
    <property type="match status" value="1"/>
</dbReference>
<evidence type="ECO:0000256" key="1">
    <source>
        <dbReference type="ARBA" id="ARBA00005228"/>
    </source>
</evidence>
<dbReference type="GO" id="GO:0006508">
    <property type="term" value="P:proteolysis"/>
    <property type="evidence" value="ECO:0007669"/>
    <property type="project" value="UniProtKB-KW"/>
</dbReference>
<sequence>MKLEERTCRLNLTSLPSISLFTSHPTFTPEKAFLVSVFKNLPTPPAAPKKPLTDTRHGITRTDDYAWLRADNWQAMFKDPSILAPEIRSHLEAENVYMNAAMADTKELQKVLFGEMKGRIKEDDSSIPMKDGPYAYGTLFITGGEQPHFFREPRNGGERKLLLNGDKENEGKSYFRLSGLDHSSDHSHGIWGYDDKGSEYFTLKIRNFETGEDLPDVIENTGGDAVWAPDGKSFFYTLQDENHRPSQIFHHIIGTPQSDDRLVYEEEDPGFFMGVGGSLLDDYIFIDIHDHETSEYRIIPTSDLTAEPKIVAERETEIEYEITEGGDVFYILTNDGDAKDFKIMEAPVKEPGKENWREVVPHKPGTLILSHLAYARHLLWLERKDGLPRIIIRDRRSGEEHAIAFEEEAYALGLQGAAEYDTDVIRFSYSSMTTPSQLYDYNMVTRERTLLKTQEVPSGHNPDDYITRRVFAPAWDGEKVPVTLLYRKDTPLDGSAPCLLYGYGAYGVTIPAGFNTNCLSLADRGFVYAIAHIRGGKDKGFAWYEDGKMEKKTNTFKDFISAADYLNQEKFTSYAKIIAEGGSAGGMLMGAVANMAPEKFAGIIAAVPFVDVLNTMLDDTLPLTPPEWPEWGNPIESKEEYEQIAAYSPYDNVGEKPYPPILALGGLTDPRVTYWEPAKWVARLRDKTTSEAPILLKTNMDAGHGGASGRFQRLEEVAFEYSFAVKVAGRM</sequence>
<feature type="domain" description="Peptidase S9 prolyl oligopeptidase catalytic" evidence="5">
    <location>
        <begin position="514"/>
        <end position="729"/>
    </location>
</feature>
<dbReference type="PANTHER" id="PTHR11757:SF19">
    <property type="entry name" value="PROLYL ENDOPEPTIDASE-LIKE"/>
    <property type="match status" value="1"/>
</dbReference>
<keyword evidence="3" id="KW-0378">Hydrolase</keyword>
<dbReference type="Pfam" id="PF00326">
    <property type="entry name" value="Peptidase_S9"/>
    <property type="match status" value="1"/>
</dbReference>
<dbReference type="Proteomes" id="UP000199101">
    <property type="component" value="Unassembled WGS sequence"/>
</dbReference>
<dbReference type="PRINTS" id="PR00862">
    <property type="entry name" value="PROLIGOPTASE"/>
</dbReference>
<dbReference type="STRING" id="410764.GA0061103_2970"/>
<dbReference type="InterPro" id="IPR051543">
    <property type="entry name" value="Serine_Peptidase_S9A"/>
</dbReference>
<feature type="domain" description="Peptidase S9A N-terminal" evidence="6">
    <location>
        <begin position="45"/>
        <end position="453"/>
    </location>
</feature>
<gene>
    <name evidence="7" type="ORF">GA0061103_2970</name>
</gene>
<evidence type="ECO:0000259" key="5">
    <source>
        <dbReference type="Pfam" id="PF00326"/>
    </source>
</evidence>
<name>A0A1C3UZZ4_9HYPH</name>
<evidence type="ECO:0000256" key="3">
    <source>
        <dbReference type="ARBA" id="ARBA00022801"/>
    </source>
</evidence>
<dbReference type="PROSITE" id="PS00708">
    <property type="entry name" value="PRO_ENDOPEP_SER"/>
    <property type="match status" value="1"/>
</dbReference>
<dbReference type="InterPro" id="IPR023302">
    <property type="entry name" value="Pept_S9A_N"/>
</dbReference>
<evidence type="ECO:0000313" key="8">
    <source>
        <dbReference type="Proteomes" id="UP000199101"/>
    </source>
</evidence>
<keyword evidence="2" id="KW-0645">Protease</keyword>
<proteinExistence type="inferred from homology"/>
<evidence type="ECO:0000256" key="4">
    <source>
        <dbReference type="ARBA" id="ARBA00022825"/>
    </source>
</evidence>
<evidence type="ECO:0000259" key="6">
    <source>
        <dbReference type="Pfam" id="PF02897"/>
    </source>
</evidence>
<dbReference type="InterPro" id="IPR029058">
    <property type="entry name" value="AB_hydrolase_fold"/>
</dbReference>
<protein>
    <submittedName>
        <fullName evidence="7">Oligopeptidase B</fullName>
    </submittedName>
</protein>
<dbReference type="InterPro" id="IPR002471">
    <property type="entry name" value="Pept_S9_AS"/>
</dbReference>
<accession>A0A1C3UZZ4</accession>
<organism evidence="7 8">
    <name type="scientific">Rhizobium multihospitium</name>
    <dbReference type="NCBI Taxonomy" id="410764"/>
    <lineage>
        <taxon>Bacteria</taxon>
        <taxon>Pseudomonadati</taxon>
        <taxon>Pseudomonadota</taxon>
        <taxon>Alphaproteobacteria</taxon>
        <taxon>Hyphomicrobiales</taxon>
        <taxon>Rhizobiaceae</taxon>
        <taxon>Rhizobium/Agrobacterium group</taxon>
        <taxon>Rhizobium</taxon>
    </lineage>
</organism>